<sequence length="175" mass="19595">MKLNVVLILTFTLTLATTFLFNGDKKKVTKEVKAAFGVETFQITPKVFPEAETNKLPATFNADTFFEIKKDEALLGYAYMSNAPSKTDTFDYLVLFDANLIIKKTKVLAYREDYGGEIGSKRWLRQFEGKTTSDKLVYKSNIVAISGATISVRSMTAAVNQLLKSLQILQSKQLL</sequence>
<dbReference type="Proteomes" id="UP000028521">
    <property type="component" value="Unassembled WGS sequence"/>
</dbReference>
<evidence type="ECO:0000256" key="2">
    <source>
        <dbReference type="ARBA" id="ARBA00022553"/>
    </source>
</evidence>
<evidence type="ECO:0000256" key="1">
    <source>
        <dbReference type="ARBA" id="ARBA00022448"/>
    </source>
</evidence>
<dbReference type="GO" id="GO:0010181">
    <property type="term" value="F:FMN binding"/>
    <property type="evidence" value="ECO:0007669"/>
    <property type="project" value="InterPro"/>
</dbReference>
<keyword evidence="5" id="KW-0249">Electron transport</keyword>
<dbReference type="AlphaFoldDB" id="A0A084TJ98"/>
<keyword evidence="2" id="KW-0597">Phosphoprotein</keyword>
<dbReference type="InterPro" id="IPR007329">
    <property type="entry name" value="FMN-bd"/>
</dbReference>
<accession>A0A084TJ98</accession>
<dbReference type="GO" id="GO:0005886">
    <property type="term" value="C:plasma membrane"/>
    <property type="evidence" value="ECO:0007669"/>
    <property type="project" value="InterPro"/>
</dbReference>
<dbReference type="Pfam" id="PF04205">
    <property type="entry name" value="FMN_bind"/>
    <property type="match status" value="1"/>
</dbReference>
<dbReference type="GO" id="GO:0022900">
    <property type="term" value="P:electron transport chain"/>
    <property type="evidence" value="ECO:0007669"/>
    <property type="project" value="InterPro"/>
</dbReference>
<dbReference type="OrthoDB" id="9778782at2"/>
<comment type="caution">
    <text evidence="7">The sequence shown here is derived from an EMBL/GenBank/DDBJ whole genome shotgun (WGS) entry which is preliminary data.</text>
</comment>
<dbReference type="SMART" id="SM00900">
    <property type="entry name" value="FMN_bind"/>
    <property type="match status" value="1"/>
</dbReference>
<dbReference type="PANTHER" id="PTHR36118">
    <property type="entry name" value="ION-TRANSLOCATING OXIDOREDUCTASE COMPLEX SUBUNIT G"/>
    <property type="match status" value="1"/>
</dbReference>
<evidence type="ECO:0000256" key="4">
    <source>
        <dbReference type="ARBA" id="ARBA00022643"/>
    </source>
</evidence>
<evidence type="ECO:0000313" key="8">
    <source>
        <dbReference type="Proteomes" id="UP000028521"/>
    </source>
</evidence>
<keyword evidence="1" id="KW-0813">Transport</keyword>
<evidence type="ECO:0000313" key="7">
    <source>
        <dbReference type="EMBL" id="KFB00784.1"/>
    </source>
</evidence>
<name>A0A084TJ98_9FLAO</name>
<dbReference type="eggNOG" id="COG4659">
    <property type="taxonomic scope" value="Bacteria"/>
</dbReference>
<keyword evidence="3" id="KW-0285">Flavoprotein</keyword>
<evidence type="ECO:0000259" key="6">
    <source>
        <dbReference type="SMART" id="SM00900"/>
    </source>
</evidence>
<feature type="domain" description="FMN-binding" evidence="6">
    <location>
        <begin position="85"/>
        <end position="166"/>
    </location>
</feature>
<reference evidence="7 8" key="1">
    <citation type="journal article" date="2014" name="Genome Announc.">
        <title>Draft Genome Sequence of the Algicidal Bacterium Mangrovimonas yunxiaonensis Strain LY01.</title>
        <authorList>
            <person name="Li Y."/>
            <person name="Zhu H."/>
            <person name="Li C."/>
            <person name="Zhang H."/>
            <person name="Chen Z."/>
            <person name="Zheng W."/>
            <person name="Xu H."/>
            <person name="Zheng T."/>
        </authorList>
    </citation>
    <scope>NUCLEOTIDE SEQUENCE [LARGE SCALE GENOMIC DNA]</scope>
    <source>
        <strain evidence="7 8">LY01</strain>
    </source>
</reference>
<gene>
    <name evidence="7" type="ORF">IA57_10045</name>
</gene>
<evidence type="ECO:0000256" key="5">
    <source>
        <dbReference type="ARBA" id="ARBA00022982"/>
    </source>
</evidence>
<keyword evidence="8" id="KW-1185">Reference proteome</keyword>
<organism evidence="7 8">
    <name type="scientific">Mangrovimonas yunxiaonensis</name>
    <dbReference type="NCBI Taxonomy" id="1197477"/>
    <lineage>
        <taxon>Bacteria</taxon>
        <taxon>Pseudomonadati</taxon>
        <taxon>Bacteroidota</taxon>
        <taxon>Flavobacteriia</taxon>
        <taxon>Flavobacteriales</taxon>
        <taxon>Flavobacteriaceae</taxon>
        <taxon>Mangrovimonas</taxon>
    </lineage>
</organism>
<evidence type="ECO:0000256" key="3">
    <source>
        <dbReference type="ARBA" id="ARBA00022630"/>
    </source>
</evidence>
<keyword evidence="4" id="KW-0288">FMN</keyword>
<dbReference type="InterPro" id="IPR010209">
    <property type="entry name" value="Ion_transpt_RnfG/RsxG"/>
</dbReference>
<dbReference type="STRING" id="1197477.IA57_10045"/>
<dbReference type="PANTHER" id="PTHR36118:SF1">
    <property type="entry name" value="ION-TRANSLOCATING OXIDOREDUCTASE COMPLEX SUBUNIT G"/>
    <property type="match status" value="1"/>
</dbReference>
<reference evidence="8" key="2">
    <citation type="submission" date="2014-07" db="EMBL/GenBank/DDBJ databases">
        <title>Genome sequence of Mangrovimonas yunxiaonensis.</title>
        <authorList>
            <person name="Li Y."/>
            <person name="Zheng T."/>
        </authorList>
    </citation>
    <scope>NUCLEOTIDE SEQUENCE [LARGE SCALE GENOMIC DNA]</scope>
    <source>
        <strain evidence="8">LY01</strain>
    </source>
</reference>
<dbReference type="GO" id="GO:0009055">
    <property type="term" value="F:electron transfer activity"/>
    <property type="evidence" value="ECO:0007669"/>
    <property type="project" value="InterPro"/>
</dbReference>
<dbReference type="RefSeq" id="WP_036122591.1">
    <property type="nucleotide sequence ID" value="NZ_BMET01000006.1"/>
</dbReference>
<dbReference type="EMBL" id="JPFK01000007">
    <property type="protein sequence ID" value="KFB00784.1"/>
    <property type="molecule type" value="Genomic_DNA"/>
</dbReference>
<proteinExistence type="predicted"/>
<protein>
    <submittedName>
        <fullName evidence="7">FMN-binding protein</fullName>
    </submittedName>
</protein>